<accession>A0A0B2VB25</accession>
<evidence type="ECO:0000313" key="1">
    <source>
        <dbReference type="EMBL" id="KHN80706.1"/>
    </source>
</evidence>
<proteinExistence type="predicted"/>
<sequence length="122" mass="14532">MAIRDRSAFWKIIQTKFAHARIFTFGPRKQPKEAPIVRITSYEICFSSSKQFYCTDYCATFKQCKRTMKTTAPKTRTWRNMLLCNSNKSFLPRRFLPPNWSDYLEKGRDVYKSDTVTLYNFV</sequence>
<comment type="caution">
    <text evidence="1">The sequence shown here is derived from an EMBL/GenBank/DDBJ whole genome shotgun (WGS) entry which is preliminary data.</text>
</comment>
<gene>
    <name evidence="1" type="ORF">Tcan_05854</name>
</gene>
<keyword evidence="2" id="KW-1185">Reference proteome</keyword>
<protein>
    <submittedName>
        <fullName evidence="1">Uncharacterized protein</fullName>
    </submittedName>
</protein>
<dbReference type="Proteomes" id="UP000031036">
    <property type="component" value="Unassembled WGS sequence"/>
</dbReference>
<name>A0A0B2VB25_TOXCA</name>
<evidence type="ECO:0000313" key="2">
    <source>
        <dbReference type="Proteomes" id="UP000031036"/>
    </source>
</evidence>
<dbReference type="EMBL" id="JPKZ01001688">
    <property type="protein sequence ID" value="KHN80706.1"/>
    <property type="molecule type" value="Genomic_DNA"/>
</dbReference>
<reference evidence="1 2" key="1">
    <citation type="submission" date="2014-11" db="EMBL/GenBank/DDBJ databases">
        <title>Genetic blueprint of the zoonotic pathogen Toxocara canis.</title>
        <authorList>
            <person name="Zhu X.-Q."/>
            <person name="Korhonen P.K."/>
            <person name="Cai H."/>
            <person name="Young N.D."/>
            <person name="Nejsum P."/>
            <person name="von Samson-Himmelstjerna G."/>
            <person name="Boag P.R."/>
            <person name="Tan P."/>
            <person name="Li Q."/>
            <person name="Min J."/>
            <person name="Yang Y."/>
            <person name="Wang X."/>
            <person name="Fang X."/>
            <person name="Hall R.S."/>
            <person name="Hofmann A."/>
            <person name="Sternberg P.W."/>
            <person name="Jex A.R."/>
            <person name="Gasser R.B."/>
        </authorList>
    </citation>
    <scope>NUCLEOTIDE SEQUENCE [LARGE SCALE GENOMIC DNA]</scope>
    <source>
        <strain evidence="1">PN_DK_2014</strain>
    </source>
</reference>
<organism evidence="1 2">
    <name type="scientific">Toxocara canis</name>
    <name type="common">Canine roundworm</name>
    <dbReference type="NCBI Taxonomy" id="6265"/>
    <lineage>
        <taxon>Eukaryota</taxon>
        <taxon>Metazoa</taxon>
        <taxon>Ecdysozoa</taxon>
        <taxon>Nematoda</taxon>
        <taxon>Chromadorea</taxon>
        <taxon>Rhabditida</taxon>
        <taxon>Spirurina</taxon>
        <taxon>Ascaridomorpha</taxon>
        <taxon>Ascaridoidea</taxon>
        <taxon>Toxocaridae</taxon>
        <taxon>Toxocara</taxon>
    </lineage>
</organism>
<dbReference type="AlphaFoldDB" id="A0A0B2VB25"/>